<gene>
    <name evidence="1" type="ORF">SAMN02982931_02811</name>
</gene>
<dbReference type="STRING" id="665467.SAMN02982931_02811"/>
<name>A0A1G6CVI2_9HYPH</name>
<dbReference type="InterPro" id="IPR027417">
    <property type="entry name" value="P-loop_NTPase"/>
</dbReference>
<dbReference type="AlphaFoldDB" id="A0A1G6CVI2"/>
<evidence type="ECO:0000313" key="1">
    <source>
        <dbReference type="EMBL" id="SDB36933.1"/>
    </source>
</evidence>
<dbReference type="RefSeq" id="WP_090877061.1">
    <property type="nucleotide sequence ID" value="NZ_FMXQ01000005.1"/>
</dbReference>
<dbReference type="Gene3D" id="3.40.50.300">
    <property type="entry name" value="P-loop containing nucleotide triphosphate hydrolases"/>
    <property type="match status" value="1"/>
</dbReference>
<dbReference type="EMBL" id="FMXQ01000005">
    <property type="protein sequence ID" value="SDB36933.1"/>
    <property type="molecule type" value="Genomic_DNA"/>
</dbReference>
<evidence type="ECO:0008006" key="3">
    <source>
        <dbReference type="Google" id="ProtNLM"/>
    </source>
</evidence>
<evidence type="ECO:0000313" key="2">
    <source>
        <dbReference type="Proteomes" id="UP000199071"/>
    </source>
</evidence>
<reference evidence="1 2" key="1">
    <citation type="submission" date="2016-10" db="EMBL/GenBank/DDBJ databases">
        <authorList>
            <person name="de Groot N.N."/>
        </authorList>
    </citation>
    <scope>NUCLEOTIDE SEQUENCE [LARGE SCALE GENOMIC DNA]</scope>
    <source>
        <strain evidence="1 2">ATCC 35022</strain>
    </source>
</reference>
<accession>A0A1G6CVI2</accession>
<dbReference type="OrthoDB" id="7872494at2"/>
<dbReference type="Proteomes" id="UP000199071">
    <property type="component" value="Unassembled WGS sequence"/>
</dbReference>
<keyword evidence="2" id="KW-1185">Reference proteome</keyword>
<dbReference type="SUPFAM" id="SSF52540">
    <property type="entry name" value="P-loop containing nucleoside triphosphate hydrolases"/>
    <property type="match status" value="1"/>
</dbReference>
<organism evidence="1 2">
    <name type="scientific">Bauldia litoralis</name>
    <dbReference type="NCBI Taxonomy" id="665467"/>
    <lineage>
        <taxon>Bacteria</taxon>
        <taxon>Pseudomonadati</taxon>
        <taxon>Pseudomonadota</taxon>
        <taxon>Alphaproteobacteria</taxon>
        <taxon>Hyphomicrobiales</taxon>
        <taxon>Kaistiaceae</taxon>
        <taxon>Bauldia</taxon>
    </lineage>
</organism>
<protein>
    <recommendedName>
        <fullName evidence="3">Sulfotransferase family protein</fullName>
    </recommendedName>
</protein>
<sequence>MIGICSTQRSGTTVFRQMLSVAGAVDLGEIFHLQAGENGFYAYLKNAMEQAPDAIHPQMQPTVFRSYLDALKNRCPEGQVVIDIKIDHAAALDFGYPGGTYVSYRVLREINAKIIRVHRMNRLRVVLSHLIAKKTGVWSQGRSQGLAPETINVPVELLIGQLVADMKAVEEIRLRIPWGLTVIYEHLFDPNGNVAPYASEVVSALCQNQTSAADIQAGLTMSRQNPEPISDILANYDEVKKALLGTEFAWMLEFDSLALKATGECGSAKRR</sequence>
<proteinExistence type="predicted"/>